<proteinExistence type="predicted"/>
<evidence type="ECO:0000313" key="3">
    <source>
        <dbReference type="Proteomes" id="UP000015105"/>
    </source>
</evidence>
<dbReference type="AlphaFoldDB" id="A0A453TDI2"/>
<protein>
    <submittedName>
        <fullName evidence="2">Uncharacterized protein</fullName>
    </submittedName>
</protein>
<evidence type="ECO:0000256" key="1">
    <source>
        <dbReference type="SAM" id="Phobius"/>
    </source>
</evidence>
<evidence type="ECO:0000313" key="2">
    <source>
        <dbReference type="EnsemblPlants" id="AET7Gv21356000.18"/>
    </source>
</evidence>
<keyword evidence="3" id="KW-1185">Reference proteome</keyword>
<keyword evidence="1" id="KW-0812">Transmembrane</keyword>
<reference evidence="2" key="3">
    <citation type="journal article" date="2017" name="Nature">
        <title>Genome sequence of the progenitor of the wheat D genome Aegilops tauschii.</title>
        <authorList>
            <person name="Luo M.C."/>
            <person name="Gu Y.Q."/>
            <person name="Puiu D."/>
            <person name="Wang H."/>
            <person name="Twardziok S.O."/>
            <person name="Deal K.R."/>
            <person name="Huo N."/>
            <person name="Zhu T."/>
            <person name="Wang L."/>
            <person name="Wang Y."/>
            <person name="McGuire P.E."/>
            <person name="Liu S."/>
            <person name="Long H."/>
            <person name="Ramasamy R.K."/>
            <person name="Rodriguez J.C."/>
            <person name="Van S.L."/>
            <person name="Yuan L."/>
            <person name="Wang Z."/>
            <person name="Xia Z."/>
            <person name="Xiao L."/>
            <person name="Anderson O.D."/>
            <person name="Ouyang S."/>
            <person name="Liang Y."/>
            <person name="Zimin A.V."/>
            <person name="Pertea G."/>
            <person name="Qi P."/>
            <person name="Bennetzen J.L."/>
            <person name="Dai X."/>
            <person name="Dawson M.W."/>
            <person name="Muller H.G."/>
            <person name="Kugler K."/>
            <person name="Rivarola-Duarte L."/>
            <person name="Spannagl M."/>
            <person name="Mayer K.F.X."/>
            <person name="Lu F.H."/>
            <person name="Bevan M.W."/>
            <person name="Leroy P."/>
            <person name="Li P."/>
            <person name="You F.M."/>
            <person name="Sun Q."/>
            <person name="Liu Z."/>
            <person name="Lyons E."/>
            <person name="Wicker T."/>
            <person name="Salzberg S.L."/>
            <person name="Devos K.M."/>
            <person name="Dvorak J."/>
        </authorList>
    </citation>
    <scope>NUCLEOTIDE SEQUENCE [LARGE SCALE GENOMIC DNA]</scope>
    <source>
        <strain evidence="2">cv. AL8/78</strain>
    </source>
</reference>
<reference evidence="2" key="4">
    <citation type="submission" date="2019-03" db="UniProtKB">
        <authorList>
            <consortium name="EnsemblPlants"/>
        </authorList>
    </citation>
    <scope>IDENTIFICATION</scope>
</reference>
<dbReference type="EnsemblPlants" id="AET7Gv21356000.18">
    <property type="protein sequence ID" value="AET7Gv21356000.18"/>
    <property type="gene ID" value="AET7Gv21356000"/>
</dbReference>
<organism evidence="2 3">
    <name type="scientific">Aegilops tauschii subsp. strangulata</name>
    <name type="common">Goatgrass</name>
    <dbReference type="NCBI Taxonomy" id="200361"/>
    <lineage>
        <taxon>Eukaryota</taxon>
        <taxon>Viridiplantae</taxon>
        <taxon>Streptophyta</taxon>
        <taxon>Embryophyta</taxon>
        <taxon>Tracheophyta</taxon>
        <taxon>Spermatophyta</taxon>
        <taxon>Magnoliopsida</taxon>
        <taxon>Liliopsida</taxon>
        <taxon>Poales</taxon>
        <taxon>Poaceae</taxon>
        <taxon>BOP clade</taxon>
        <taxon>Pooideae</taxon>
        <taxon>Triticodae</taxon>
        <taxon>Triticeae</taxon>
        <taxon>Triticinae</taxon>
        <taxon>Aegilops</taxon>
    </lineage>
</organism>
<dbReference type="Proteomes" id="UP000015105">
    <property type="component" value="Chromosome 7D"/>
</dbReference>
<dbReference type="Gramene" id="AET7Gv21356000.18">
    <property type="protein sequence ID" value="AET7Gv21356000.18"/>
    <property type="gene ID" value="AET7Gv21356000"/>
</dbReference>
<accession>A0A453TDI2</accession>
<reference evidence="3" key="2">
    <citation type="journal article" date="2017" name="Nat. Plants">
        <title>The Aegilops tauschii genome reveals multiple impacts of transposons.</title>
        <authorList>
            <person name="Zhao G."/>
            <person name="Zou C."/>
            <person name="Li K."/>
            <person name="Wang K."/>
            <person name="Li T."/>
            <person name="Gao L."/>
            <person name="Zhang X."/>
            <person name="Wang H."/>
            <person name="Yang Z."/>
            <person name="Liu X."/>
            <person name="Jiang W."/>
            <person name="Mao L."/>
            <person name="Kong X."/>
            <person name="Jiao Y."/>
            <person name="Jia J."/>
        </authorList>
    </citation>
    <scope>NUCLEOTIDE SEQUENCE [LARGE SCALE GENOMIC DNA]</scope>
    <source>
        <strain evidence="3">cv. AL8/78</strain>
    </source>
</reference>
<sequence length="49" mass="5259">MKYPPIPPRRAASCGCGYLAAFVALIVITSLQIQHHHLKASPPPPPLSI</sequence>
<keyword evidence="1" id="KW-0472">Membrane</keyword>
<reference evidence="2" key="5">
    <citation type="journal article" date="2021" name="G3 (Bethesda)">
        <title>Aegilops tauschii genome assembly Aet v5.0 features greater sequence contiguity and improved annotation.</title>
        <authorList>
            <person name="Wang L."/>
            <person name="Zhu T."/>
            <person name="Rodriguez J.C."/>
            <person name="Deal K.R."/>
            <person name="Dubcovsky J."/>
            <person name="McGuire P.E."/>
            <person name="Lux T."/>
            <person name="Spannagl M."/>
            <person name="Mayer K.F.X."/>
            <person name="Baldrich P."/>
            <person name="Meyers B.C."/>
            <person name="Huo N."/>
            <person name="Gu Y.Q."/>
            <person name="Zhou H."/>
            <person name="Devos K.M."/>
            <person name="Bennetzen J.L."/>
            <person name="Unver T."/>
            <person name="Budak H."/>
            <person name="Gulick P.J."/>
            <person name="Galiba G."/>
            <person name="Kalapos B."/>
            <person name="Nelson D.R."/>
            <person name="Li P."/>
            <person name="You F.M."/>
            <person name="Luo M.C."/>
            <person name="Dvorak J."/>
        </authorList>
    </citation>
    <scope>NUCLEOTIDE SEQUENCE [LARGE SCALE GENOMIC DNA]</scope>
    <source>
        <strain evidence="2">cv. AL8/78</strain>
    </source>
</reference>
<name>A0A453TDI2_AEGTS</name>
<keyword evidence="1" id="KW-1133">Transmembrane helix</keyword>
<feature type="transmembrane region" description="Helical" evidence="1">
    <location>
        <begin position="12"/>
        <end position="33"/>
    </location>
</feature>
<reference evidence="3" key="1">
    <citation type="journal article" date="2014" name="Science">
        <title>Ancient hybridizations among the ancestral genomes of bread wheat.</title>
        <authorList>
            <consortium name="International Wheat Genome Sequencing Consortium,"/>
            <person name="Marcussen T."/>
            <person name="Sandve S.R."/>
            <person name="Heier L."/>
            <person name="Spannagl M."/>
            <person name="Pfeifer M."/>
            <person name="Jakobsen K.S."/>
            <person name="Wulff B.B."/>
            <person name="Steuernagel B."/>
            <person name="Mayer K.F."/>
            <person name="Olsen O.A."/>
        </authorList>
    </citation>
    <scope>NUCLEOTIDE SEQUENCE [LARGE SCALE GENOMIC DNA]</scope>
    <source>
        <strain evidence="3">cv. AL8/78</strain>
    </source>
</reference>